<sequence length="124" mass="14140">MIGDESLMALDDIFDPQVICWRSLTARAVDEQLAALADWVGWAVERYQLDHKVIPPCWAQHGSLVEELSALRSLWDGSFQDDSSPSDPITFHRELDLAQRRLREWGSRLGCSRTTHRPEPTPDP</sequence>
<reference evidence="1 2" key="1">
    <citation type="submission" date="2020-08" db="EMBL/GenBank/DDBJ databases">
        <title>Sequencing the genomes of 1000 actinobacteria strains.</title>
        <authorList>
            <person name="Klenk H.-P."/>
        </authorList>
    </citation>
    <scope>NUCLEOTIDE SEQUENCE [LARGE SCALE GENOMIC DNA]</scope>
    <source>
        <strain evidence="1 2">DSM 28967</strain>
    </source>
</reference>
<gene>
    <name evidence="1" type="ORF">HDA39_008404</name>
</gene>
<name>A0A7W9JGS7_9ACTN</name>
<dbReference type="EMBL" id="JACHMY010000001">
    <property type="protein sequence ID" value="MBB5841670.1"/>
    <property type="molecule type" value="Genomic_DNA"/>
</dbReference>
<dbReference type="AlphaFoldDB" id="A0A7W9JGS7"/>
<evidence type="ECO:0000313" key="1">
    <source>
        <dbReference type="EMBL" id="MBB5841670.1"/>
    </source>
</evidence>
<organism evidence="1 2">
    <name type="scientific">Kribbella italica</name>
    <dbReference type="NCBI Taxonomy" id="1540520"/>
    <lineage>
        <taxon>Bacteria</taxon>
        <taxon>Bacillati</taxon>
        <taxon>Actinomycetota</taxon>
        <taxon>Actinomycetes</taxon>
        <taxon>Propionibacteriales</taxon>
        <taxon>Kribbellaceae</taxon>
        <taxon>Kribbella</taxon>
    </lineage>
</organism>
<accession>A0A7W9JGS7</accession>
<evidence type="ECO:0000313" key="2">
    <source>
        <dbReference type="Proteomes" id="UP000549971"/>
    </source>
</evidence>
<dbReference type="Proteomes" id="UP000549971">
    <property type="component" value="Unassembled WGS sequence"/>
</dbReference>
<dbReference type="RefSeq" id="WP_184805306.1">
    <property type="nucleotide sequence ID" value="NZ_JACHMY010000001.1"/>
</dbReference>
<keyword evidence="2" id="KW-1185">Reference proteome</keyword>
<protein>
    <submittedName>
        <fullName evidence="1">Uncharacterized protein</fullName>
    </submittedName>
</protein>
<proteinExistence type="predicted"/>
<comment type="caution">
    <text evidence="1">The sequence shown here is derived from an EMBL/GenBank/DDBJ whole genome shotgun (WGS) entry which is preliminary data.</text>
</comment>